<dbReference type="Pfam" id="PF07087">
    <property type="entry name" value="DUF1353"/>
    <property type="match status" value="1"/>
</dbReference>
<dbReference type="EMBL" id="QBUD01000006">
    <property type="protein sequence ID" value="PUB14196.1"/>
    <property type="molecule type" value="Genomic_DNA"/>
</dbReference>
<evidence type="ECO:0000313" key="2">
    <source>
        <dbReference type="Proteomes" id="UP000244523"/>
    </source>
</evidence>
<dbReference type="OrthoDB" id="265200at2"/>
<keyword evidence="2" id="KW-1185">Reference proteome</keyword>
<name>A0A2T6KFU1_9RHOB</name>
<comment type="caution">
    <text evidence="1">The sequence shown here is derived from an EMBL/GenBank/DDBJ whole genome shotgun (WGS) entry which is preliminary data.</text>
</comment>
<evidence type="ECO:0000313" key="1">
    <source>
        <dbReference type="EMBL" id="PUB14196.1"/>
    </source>
</evidence>
<accession>A0A2T6KFU1</accession>
<reference evidence="1 2" key="1">
    <citation type="submission" date="2018-04" db="EMBL/GenBank/DDBJ databases">
        <title>Genomic Encyclopedia of Archaeal and Bacterial Type Strains, Phase II (KMG-II): from individual species to whole genera.</title>
        <authorList>
            <person name="Goeker M."/>
        </authorList>
    </citation>
    <scope>NUCLEOTIDE SEQUENCE [LARGE SCALE GENOMIC DNA]</scope>
    <source>
        <strain evidence="1 2">DSM 29955</strain>
    </source>
</reference>
<organism evidence="1 2">
    <name type="scientific">Yoonia sediminilitoris</name>
    <dbReference type="NCBI Taxonomy" id="1286148"/>
    <lineage>
        <taxon>Bacteria</taxon>
        <taxon>Pseudomonadati</taxon>
        <taxon>Pseudomonadota</taxon>
        <taxon>Alphaproteobacteria</taxon>
        <taxon>Rhodobacterales</taxon>
        <taxon>Paracoccaceae</taxon>
        <taxon>Yoonia</taxon>
    </lineage>
</organism>
<dbReference type="Proteomes" id="UP000244523">
    <property type="component" value="Unassembled WGS sequence"/>
</dbReference>
<sequence length="100" mass="10686">MKCFDCAYDPQNPYPVTDTPVTDACLTKSLVLFRPSEGIIARDGSASRAGEDLYLTGAPLGLRWLCADGQAHEITVPPGFVTDLTSVPALFRSLVSRAGL</sequence>
<protein>
    <submittedName>
        <fullName evidence="1">Uncharacterized protein DUF1353</fullName>
    </submittedName>
</protein>
<dbReference type="InterPro" id="IPR010767">
    <property type="entry name" value="Phage_CGC-2007_Cje0229"/>
</dbReference>
<dbReference type="AlphaFoldDB" id="A0A2T6KFU1"/>
<gene>
    <name evidence="1" type="ORF">C8N45_10670</name>
</gene>
<proteinExistence type="predicted"/>